<dbReference type="GO" id="GO:0016020">
    <property type="term" value="C:membrane"/>
    <property type="evidence" value="ECO:0007669"/>
    <property type="project" value="UniProtKB-SubCell"/>
</dbReference>
<keyword evidence="8" id="KW-1185">Reference proteome</keyword>
<dbReference type="Proteomes" id="UP000249808">
    <property type="component" value="Unassembled WGS sequence"/>
</dbReference>
<evidence type="ECO:0000313" key="7">
    <source>
        <dbReference type="EMBL" id="RAK44676.1"/>
    </source>
</evidence>
<dbReference type="PANTHER" id="PTHR43471">
    <property type="entry name" value="ABC TRANSPORTER PERMEASE"/>
    <property type="match status" value="1"/>
</dbReference>
<comment type="caution">
    <text evidence="7">The sequence shown here is derived from an EMBL/GenBank/DDBJ whole genome shotgun (WGS) entry which is preliminary data.</text>
</comment>
<feature type="transmembrane region" description="Helical" evidence="5">
    <location>
        <begin position="155"/>
        <end position="176"/>
    </location>
</feature>
<dbReference type="EMBL" id="PZJH01000003">
    <property type="protein sequence ID" value="RAK44676.1"/>
    <property type="molecule type" value="Genomic_DNA"/>
</dbReference>
<dbReference type="PANTHER" id="PTHR43471:SF1">
    <property type="entry name" value="ABC TRANSPORTER PERMEASE PROTEIN NOSY-RELATED"/>
    <property type="match status" value="1"/>
</dbReference>
<dbReference type="Pfam" id="PF12698">
    <property type="entry name" value="ABC2_membrane_3"/>
    <property type="match status" value="1"/>
</dbReference>
<evidence type="ECO:0000256" key="1">
    <source>
        <dbReference type="ARBA" id="ARBA00004141"/>
    </source>
</evidence>
<evidence type="ECO:0000256" key="3">
    <source>
        <dbReference type="ARBA" id="ARBA00022989"/>
    </source>
</evidence>
<feature type="transmembrane region" description="Helical" evidence="5">
    <location>
        <begin position="93"/>
        <end position="115"/>
    </location>
</feature>
<feature type="transmembrane region" description="Helical" evidence="5">
    <location>
        <begin position="21"/>
        <end position="38"/>
    </location>
</feature>
<dbReference type="InterPro" id="IPR013525">
    <property type="entry name" value="ABC2_TM"/>
</dbReference>
<dbReference type="RefSeq" id="WP_111716053.1">
    <property type="nucleotide sequence ID" value="NZ_JBHSSR010000013.1"/>
</dbReference>
<evidence type="ECO:0000256" key="2">
    <source>
        <dbReference type="ARBA" id="ARBA00022692"/>
    </source>
</evidence>
<comment type="subcellular location">
    <subcellularLocation>
        <location evidence="1">Membrane</location>
        <topology evidence="1">Multi-pass membrane protein</topology>
    </subcellularLocation>
</comment>
<feature type="transmembrane region" description="Helical" evidence="5">
    <location>
        <begin position="203"/>
        <end position="224"/>
    </location>
</feature>
<feature type="transmembrane region" description="Helical" evidence="5">
    <location>
        <begin position="127"/>
        <end position="148"/>
    </location>
</feature>
<reference evidence="7 8" key="1">
    <citation type="journal article" date="2018" name="Front. Microbiol.">
        <title>Description and Comparative Genomics of Macrococcus caseolyticus subsp. hominis subsp. nov., Macrococcus goetzii sp. nov., Macrococcus epidermidis sp. nov., and Macrococcus bohemicus sp. nov., Novel Macrococci From Human Clinical Material With Virulence Potential and Suspected Uptake of Foreign DNA by Natural Transformation.</title>
        <authorList>
            <person name="Maslanova I."/>
            <person name="Wertheimer Z."/>
            <person name="Sedlacek I."/>
            <person name="Svec P."/>
            <person name="Indrakova A."/>
            <person name="Kovarovic V."/>
            <person name="Schumann P."/>
            <person name="Sproer C."/>
            <person name="Kralova S."/>
            <person name="Sedo O."/>
            <person name="Kristofova L."/>
            <person name="Vrbovska V."/>
            <person name="Fuzik T."/>
            <person name="Petras P."/>
            <person name="Zdrahal Z."/>
            <person name="Ruzickova V."/>
            <person name="Doskar J."/>
            <person name="Pantucek R."/>
        </authorList>
    </citation>
    <scope>NUCLEOTIDE SEQUENCE [LARGE SCALE GENOMIC DNA]</scope>
    <source>
        <strain evidence="7 8">01/688</strain>
    </source>
</reference>
<protein>
    <recommendedName>
        <fullName evidence="6">ABC-2 type transporter transmembrane domain-containing protein</fullName>
    </recommendedName>
</protein>
<keyword evidence="4 5" id="KW-0472">Membrane</keyword>
<dbReference type="AlphaFoldDB" id="A0A327ZRE1"/>
<feature type="domain" description="ABC-2 type transporter transmembrane" evidence="6">
    <location>
        <begin position="50"/>
        <end position="221"/>
    </location>
</feature>
<keyword evidence="3 5" id="KW-1133">Transmembrane helix</keyword>
<name>A0A327ZRE1_9STAP</name>
<evidence type="ECO:0000256" key="5">
    <source>
        <dbReference type="SAM" id="Phobius"/>
    </source>
</evidence>
<feature type="transmembrane region" description="Helical" evidence="5">
    <location>
        <begin position="50"/>
        <end position="72"/>
    </location>
</feature>
<proteinExistence type="predicted"/>
<accession>A0A327ZRE1</accession>
<evidence type="ECO:0000259" key="6">
    <source>
        <dbReference type="Pfam" id="PF12698"/>
    </source>
</evidence>
<keyword evidence="2 5" id="KW-0812">Transmembrane</keyword>
<gene>
    <name evidence="7" type="ORF">BHU61_08155</name>
</gene>
<dbReference type="GO" id="GO:0140359">
    <property type="term" value="F:ABC-type transporter activity"/>
    <property type="evidence" value="ECO:0007669"/>
    <property type="project" value="InterPro"/>
</dbReference>
<evidence type="ECO:0000313" key="8">
    <source>
        <dbReference type="Proteomes" id="UP000249808"/>
    </source>
</evidence>
<evidence type="ECO:0000256" key="4">
    <source>
        <dbReference type="ARBA" id="ARBA00023136"/>
    </source>
</evidence>
<sequence length="230" mass="25653">MKMNRVMAIAEKDFKEFMRNMMLLTMPILPIVMSLIFSKTPLQGDGGKSLAILMIAICLGAVLTGTMMTMIAEEKEKNTLRGLVNSPASMLDILIGKSLVVSFFTIITIFISLIIIDVSVLTNGKMIIGFILLFLFFLFIGIAIGLAVKNVSETSVYYLPVLFLFAMAPTFSNMGFDKDNFFVRLNSYSPTAQYDLLAQNNDIKHIIIIGIWTLISFIITAFLFKKNSID</sequence>
<organism evidence="7 8">
    <name type="scientific">Macrococcus epidermidis</name>
    <dbReference type="NCBI Taxonomy" id="1902580"/>
    <lineage>
        <taxon>Bacteria</taxon>
        <taxon>Bacillati</taxon>
        <taxon>Bacillota</taxon>
        <taxon>Bacilli</taxon>
        <taxon>Bacillales</taxon>
        <taxon>Staphylococcaceae</taxon>
        <taxon>Macrococcus</taxon>
    </lineage>
</organism>